<dbReference type="Proteomes" id="UP000318297">
    <property type="component" value="Unassembled WGS sequence"/>
</dbReference>
<dbReference type="RefSeq" id="WP_145226478.1">
    <property type="nucleotide sequence ID" value="NZ_VIVQ01000001.1"/>
</dbReference>
<comment type="caution">
    <text evidence="3">The sequence shown here is derived from an EMBL/GenBank/DDBJ whole genome shotgun (WGS) entry which is preliminary data.</text>
</comment>
<gene>
    <name evidence="3" type="ORF">BKA23_1257</name>
</gene>
<dbReference type="OrthoDB" id="5188303at2"/>
<reference evidence="3 4" key="1">
    <citation type="submission" date="2019-06" db="EMBL/GenBank/DDBJ databases">
        <title>Sequencing the genomes of 1000 actinobacteria strains.</title>
        <authorList>
            <person name="Klenk H.-P."/>
        </authorList>
    </citation>
    <scope>NUCLEOTIDE SEQUENCE [LARGE SCALE GENOMIC DNA]</scope>
    <source>
        <strain evidence="3 4">DSM 19560</strain>
    </source>
</reference>
<evidence type="ECO:0000313" key="3">
    <source>
        <dbReference type="EMBL" id="TWE12449.1"/>
    </source>
</evidence>
<evidence type="ECO:0000313" key="4">
    <source>
        <dbReference type="Proteomes" id="UP000318297"/>
    </source>
</evidence>
<feature type="compositionally biased region" description="Polar residues" evidence="1">
    <location>
        <begin position="1"/>
        <end position="19"/>
    </location>
</feature>
<proteinExistence type="predicted"/>
<feature type="region of interest" description="Disordered" evidence="1">
    <location>
        <begin position="1"/>
        <end position="23"/>
    </location>
</feature>
<protein>
    <submittedName>
        <fullName evidence="3">Type III secretion system (T3SS) SseB-like protein</fullName>
    </submittedName>
</protein>
<accession>A0A561EA11</accession>
<feature type="domain" description="SseB protein N-terminal" evidence="2">
    <location>
        <begin position="30"/>
        <end position="149"/>
    </location>
</feature>
<evidence type="ECO:0000259" key="2">
    <source>
        <dbReference type="Pfam" id="PF07179"/>
    </source>
</evidence>
<dbReference type="AlphaFoldDB" id="A0A561EA11"/>
<evidence type="ECO:0000256" key="1">
    <source>
        <dbReference type="SAM" id="MobiDB-lite"/>
    </source>
</evidence>
<organism evidence="3 4">
    <name type="scientific">Rudaeicoccus suwonensis</name>
    <dbReference type="NCBI Taxonomy" id="657409"/>
    <lineage>
        <taxon>Bacteria</taxon>
        <taxon>Bacillati</taxon>
        <taxon>Actinomycetota</taxon>
        <taxon>Actinomycetes</taxon>
        <taxon>Micrococcales</taxon>
        <taxon>Dermacoccaceae</taxon>
        <taxon>Rudaeicoccus</taxon>
    </lineage>
</organism>
<sequence>MSTDSAGQPFNGRSLTSTGFDGDDGAADPALVAALDDRSDEPALMRVIATARLLVPIVAAATDVDDTSGVAVEKSTDMAVVTLTSPTGERALPVFTSVAALAQWNPEARPSPVQADRAAQAAISERCDVMVLDAAGDRPLVLRPSMVWALAQRSQWQPAHVDPHVQQAISAAVHDEPAVARVSCEAGGTPGELRVVLAVVEGLTQPELQSVAQRIGERIATDGETRARIDGLSFAITVA</sequence>
<dbReference type="Pfam" id="PF07179">
    <property type="entry name" value="SseB"/>
    <property type="match status" value="1"/>
</dbReference>
<keyword evidence="4" id="KW-1185">Reference proteome</keyword>
<dbReference type="EMBL" id="VIVQ01000001">
    <property type="protein sequence ID" value="TWE12449.1"/>
    <property type="molecule type" value="Genomic_DNA"/>
</dbReference>
<name>A0A561EA11_9MICO</name>
<dbReference type="InterPro" id="IPR009839">
    <property type="entry name" value="SseB_N"/>
</dbReference>